<reference evidence="2 3" key="1">
    <citation type="submission" date="2019-08" db="EMBL/GenBank/DDBJ databases">
        <authorList>
            <person name="Vazquez-Campos X."/>
        </authorList>
    </citation>
    <scope>NUCLEOTIDE SEQUENCE [LARGE SCALE GENOMIC DNA]</scope>
    <source>
        <strain evidence="2">LFW-283_2</strain>
    </source>
</reference>
<keyword evidence="1" id="KW-0472">Membrane</keyword>
<gene>
    <name evidence="2" type="ORF">LFW2832_00519</name>
</gene>
<feature type="transmembrane region" description="Helical" evidence="1">
    <location>
        <begin position="113"/>
        <end position="141"/>
    </location>
</feature>
<evidence type="ECO:0000256" key="1">
    <source>
        <dbReference type="SAM" id="Phobius"/>
    </source>
</evidence>
<keyword evidence="1" id="KW-0812">Transmembrane</keyword>
<dbReference type="AlphaFoldDB" id="A0A5E4LQF3"/>
<accession>A0A5E4LQF3</accession>
<sequence length="204" mass="21839">MREDIRTVKEASLLDDQKLFQAGPEAARSAINVRMMATLAASELVGTYVCAPLAGLAIQYSTGNAYNGILGTIAGDYFPAVITGQATWFLLNRGVYTEEKSFFKNLKNFARDLLPAQAIAALVSIPVYAVSALISAGVVALTNLLGHDLGHKLPTSLFAEGVNMIITEALYLALFVGSAGNEMKKITDRFLSSIQRRFGNTSTG</sequence>
<dbReference type="Proteomes" id="UP000789941">
    <property type="component" value="Unassembled WGS sequence"/>
</dbReference>
<dbReference type="EMBL" id="CABMJJ010000009">
    <property type="protein sequence ID" value="VVC03771.1"/>
    <property type="molecule type" value="Genomic_DNA"/>
</dbReference>
<proteinExistence type="predicted"/>
<evidence type="ECO:0000313" key="2">
    <source>
        <dbReference type="EMBL" id="VVC03771.1"/>
    </source>
</evidence>
<evidence type="ECO:0000313" key="3">
    <source>
        <dbReference type="Proteomes" id="UP000789941"/>
    </source>
</evidence>
<name>A0A5E4LQF3_9ARCH</name>
<keyword evidence="1" id="KW-1133">Transmembrane helix</keyword>
<protein>
    <submittedName>
        <fullName evidence="2">Uncharacterized protein</fullName>
    </submittedName>
</protein>
<feature type="transmembrane region" description="Helical" evidence="1">
    <location>
        <begin position="161"/>
        <end position="180"/>
    </location>
</feature>
<comment type="caution">
    <text evidence="2">The sequence shown here is derived from an EMBL/GenBank/DDBJ whole genome shotgun (WGS) entry which is preliminary data.</text>
</comment>
<organism evidence="2 3">
    <name type="scientific">Candidatus Bilamarchaeum dharawalense</name>
    <dbReference type="NCBI Taxonomy" id="2885759"/>
    <lineage>
        <taxon>Archaea</taxon>
        <taxon>Candidatus Micrarchaeota</taxon>
        <taxon>Candidatus Micrarchaeia</taxon>
        <taxon>Candidatus Anstonellales</taxon>
        <taxon>Candidatus Bilamarchaeaceae</taxon>
        <taxon>Candidatus Bilamarchaeum</taxon>
    </lineage>
</organism>